<dbReference type="InterPro" id="IPR036291">
    <property type="entry name" value="NAD(P)-bd_dom_sf"/>
</dbReference>
<evidence type="ECO:0000256" key="2">
    <source>
        <dbReference type="ARBA" id="ARBA00022857"/>
    </source>
</evidence>
<keyword evidence="3" id="KW-0560">Oxidoreductase</keyword>
<name>A0A0C3S7Z0_PHLG1</name>
<dbReference type="EMBL" id="KN840438">
    <property type="protein sequence ID" value="KIP12706.1"/>
    <property type="molecule type" value="Genomic_DNA"/>
</dbReference>
<sequence length="257" mass="26934">MVATLAGKTVVVVGGSSGIGYGVAKASLLSGAAHVVVVSHSQEKAARTVARLQADAAAEAAAAPPGTQLPVTGTVAGDALDAHDLASVRAFCERVGEVDHFVWTAGDRLRLGFPMDLEANRDIFDVRYWGAAQAAMSIKIREGGSIVLTIGSAITRPRKGWSFIAPVLGATDALVRGLAIDLAPIRVNVVCPGLTDTEIWDGVPPEVKKEMLEDTAKRLPVGKIGTPDSLAEAYLFLMKCDFITGQRIEVDGGNKYV</sequence>
<dbReference type="InterPro" id="IPR051122">
    <property type="entry name" value="SDR_DHRS6-like"/>
</dbReference>
<keyword evidence="5" id="KW-1185">Reference proteome</keyword>
<gene>
    <name evidence="4" type="ORF">PHLGIDRAFT_113309</name>
</gene>
<reference evidence="4 5" key="1">
    <citation type="journal article" date="2014" name="PLoS Genet.">
        <title>Analysis of the Phlebiopsis gigantea genome, transcriptome and secretome provides insight into its pioneer colonization strategies of wood.</title>
        <authorList>
            <person name="Hori C."/>
            <person name="Ishida T."/>
            <person name="Igarashi K."/>
            <person name="Samejima M."/>
            <person name="Suzuki H."/>
            <person name="Master E."/>
            <person name="Ferreira P."/>
            <person name="Ruiz-Duenas F.J."/>
            <person name="Held B."/>
            <person name="Canessa P."/>
            <person name="Larrondo L.F."/>
            <person name="Schmoll M."/>
            <person name="Druzhinina I.S."/>
            <person name="Kubicek C.P."/>
            <person name="Gaskell J.A."/>
            <person name="Kersten P."/>
            <person name="St John F."/>
            <person name="Glasner J."/>
            <person name="Sabat G."/>
            <person name="Splinter BonDurant S."/>
            <person name="Syed K."/>
            <person name="Yadav J."/>
            <person name="Mgbeahuruike A.C."/>
            <person name="Kovalchuk A."/>
            <person name="Asiegbu F.O."/>
            <person name="Lackner G."/>
            <person name="Hoffmeister D."/>
            <person name="Rencoret J."/>
            <person name="Gutierrez A."/>
            <person name="Sun H."/>
            <person name="Lindquist E."/>
            <person name="Barry K."/>
            <person name="Riley R."/>
            <person name="Grigoriev I.V."/>
            <person name="Henrissat B."/>
            <person name="Kues U."/>
            <person name="Berka R.M."/>
            <person name="Martinez A.T."/>
            <person name="Covert S.F."/>
            <person name="Blanchette R.A."/>
            <person name="Cullen D."/>
        </authorList>
    </citation>
    <scope>NUCLEOTIDE SEQUENCE [LARGE SCALE GENOMIC DNA]</scope>
    <source>
        <strain evidence="4 5">11061_1 CR5-6</strain>
    </source>
</reference>
<evidence type="ECO:0000313" key="4">
    <source>
        <dbReference type="EMBL" id="KIP12706.1"/>
    </source>
</evidence>
<dbReference type="PRINTS" id="PR00081">
    <property type="entry name" value="GDHRDH"/>
</dbReference>
<dbReference type="InterPro" id="IPR002347">
    <property type="entry name" value="SDR_fam"/>
</dbReference>
<dbReference type="Proteomes" id="UP000053257">
    <property type="component" value="Unassembled WGS sequence"/>
</dbReference>
<dbReference type="SUPFAM" id="SSF51735">
    <property type="entry name" value="NAD(P)-binding Rossmann-fold domains"/>
    <property type="match status" value="1"/>
</dbReference>
<dbReference type="HOGENOM" id="CLU_010194_1_2_1"/>
<dbReference type="STRING" id="745531.A0A0C3S7Z0"/>
<dbReference type="Gene3D" id="3.40.50.720">
    <property type="entry name" value="NAD(P)-binding Rossmann-like Domain"/>
    <property type="match status" value="1"/>
</dbReference>
<evidence type="ECO:0000313" key="5">
    <source>
        <dbReference type="Proteomes" id="UP000053257"/>
    </source>
</evidence>
<dbReference type="GO" id="GO:0016491">
    <property type="term" value="F:oxidoreductase activity"/>
    <property type="evidence" value="ECO:0007669"/>
    <property type="project" value="UniProtKB-KW"/>
</dbReference>
<keyword evidence="2" id="KW-0521">NADP</keyword>
<dbReference type="CDD" id="cd05233">
    <property type="entry name" value="SDR_c"/>
    <property type="match status" value="1"/>
</dbReference>
<evidence type="ECO:0000256" key="3">
    <source>
        <dbReference type="ARBA" id="ARBA00023002"/>
    </source>
</evidence>
<dbReference type="OrthoDB" id="2796144at2759"/>
<dbReference type="AlphaFoldDB" id="A0A0C3S7Z0"/>
<dbReference type="PANTHER" id="PTHR43477:SF1">
    <property type="entry name" value="DIHYDROANTICAPSIN 7-DEHYDROGENASE"/>
    <property type="match status" value="1"/>
</dbReference>
<protein>
    <submittedName>
        <fullName evidence="4">Uncharacterized protein</fullName>
    </submittedName>
</protein>
<organism evidence="4 5">
    <name type="scientific">Phlebiopsis gigantea (strain 11061_1 CR5-6)</name>
    <name type="common">White-rot fungus</name>
    <name type="synonym">Peniophora gigantea</name>
    <dbReference type="NCBI Taxonomy" id="745531"/>
    <lineage>
        <taxon>Eukaryota</taxon>
        <taxon>Fungi</taxon>
        <taxon>Dikarya</taxon>
        <taxon>Basidiomycota</taxon>
        <taxon>Agaricomycotina</taxon>
        <taxon>Agaricomycetes</taxon>
        <taxon>Polyporales</taxon>
        <taxon>Phanerochaetaceae</taxon>
        <taxon>Phlebiopsis</taxon>
    </lineage>
</organism>
<comment type="similarity">
    <text evidence="1">Belongs to the short-chain dehydrogenases/reductases (SDR) family.</text>
</comment>
<proteinExistence type="inferred from homology"/>
<dbReference type="InterPro" id="IPR057571">
    <property type="entry name" value="SDR_PhqE-like"/>
</dbReference>
<dbReference type="PANTHER" id="PTHR43477">
    <property type="entry name" value="DIHYDROANTICAPSIN 7-DEHYDROGENASE"/>
    <property type="match status" value="1"/>
</dbReference>
<accession>A0A0C3S7Z0</accession>
<dbReference type="Pfam" id="PF23441">
    <property type="entry name" value="SDR"/>
    <property type="match status" value="1"/>
</dbReference>
<evidence type="ECO:0000256" key="1">
    <source>
        <dbReference type="ARBA" id="ARBA00006484"/>
    </source>
</evidence>